<reference evidence="2" key="1">
    <citation type="submission" date="2020-03" db="EMBL/GenBank/DDBJ databases">
        <authorList>
            <person name="Weist P."/>
        </authorList>
    </citation>
    <scope>NUCLEOTIDE SEQUENCE</scope>
</reference>
<evidence type="ECO:0000313" key="2">
    <source>
        <dbReference type="EMBL" id="CAB1447888.1"/>
    </source>
</evidence>
<dbReference type="AlphaFoldDB" id="A0A9N7VG59"/>
<feature type="compositionally biased region" description="Gly residues" evidence="1">
    <location>
        <begin position="15"/>
        <end position="29"/>
    </location>
</feature>
<proteinExistence type="predicted"/>
<accession>A0A9N7VG59</accession>
<organism evidence="2 3">
    <name type="scientific">Pleuronectes platessa</name>
    <name type="common">European plaice</name>
    <dbReference type="NCBI Taxonomy" id="8262"/>
    <lineage>
        <taxon>Eukaryota</taxon>
        <taxon>Metazoa</taxon>
        <taxon>Chordata</taxon>
        <taxon>Craniata</taxon>
        <taxon>Vertebrata</taxon>
        <taxon>Euteleostomi</taxon>
        <taxon>Actinopterygii</taxon>
        <taxon>Neopterygii</taxon>
        <taxon>Teleostei</taxon>
        <taxon>Neoteleostei</taxon>
        <taxon>Acanthomorphata</taxon>
        <taxon>Carangaria</taxon>
        <taxon>Pleuronectiformes</taxon>
        <taxon>Pleuronectoidei</taxon>
        <taxon>Pleuronectidae</taxon>
        <taxon>Pleuronectes</taxon>
    </lineage>
</organism>
<keyword evidence="3" id="KW-1185">Reference proteome</keyword>
<name>A0A9N7VG59_PLEPL</name>
<protein>
    <submittedName>
        <fullName evidence="2">Uncharacterized protein</fullName>
    </submittedName>
</protein>
<sequence>MRKIEGLRKVEEGQGESGGNGVGSGGGGRGGKRKKGRMRDGEASHSLCTCPEDFPVLRKRRRGGGEGRSEDILISHCHSSHVHANCRPADRYHHHLQTADLLLLVFRLILKTSLAEDVGTFDSGSGGINNSACVLSEDVIGRSEVWTLYGGLSFITHPTASQGSRAEVDVKSDSPPPSLPPSLPPFLLLSVLFCLLV</sequence>
<gene>
    <name evidence="2" type="ORF">PLEPLA_LOCUS35556</name>
</gene>
<evidence type="ECO:0000256" key="1">
    <source>
        <dbReference type="SAM" id="MobiDB-lite"/>
    </source>
</evidence>
<dbReference type="EMBL" id="CADEAL010003959">
    <property type="protein sequence ID" value="CAB1447888.1"/>
    <property type="molecule type" value="Genomic_DNA"/>
</dbReference>
<feature type="region of interest" description="Disordered" evidence="1">
    <location>
        <begin position="1"/>
        <end position="46"/>
    </location>
</feature>
<comment type="caution">
    <text evidence="2">The sequence shown here is derived from an EMBL/GenBank/DDBJ whole genome shotgun (WGS) entry which is preliminary data.</text>
</comment>
<feature type="compositionally biased region" description="Basic and acidic residues" evidence="1">
    <location>
        <begin position="1"/>
        <end position="12"/>
    </location>
</feature>
<evidence type="ECO:0000313" key="3">
    <source>
        <dbReference type="Proteomes" id="UP001153269"/>
    </source>
</evidence>
<dbReference type="Proteomes" id="UP001153269">
    <property type="component" value="Unassembled WGS sequence"/>
</dbReference>